<dbReference type="Proteomes" id="UP000260783">
    <property type="component" value="Unassembled WGS sequence"/>
</dbReference>
<feature type="transmembrane region" description="Helical" evidence="1">
    <location>
        <begin position="7"/>
        <end position="32"/>
    </location>
</feature>
<reference evidence="2 3" key="1">
    <citation type="submission" date="2018-08" db="EMBL/GenBank/DDBJ databases">
        <title>A genome reference for cultivated species of the human gut microbiota.</title>
        <authorList>
            <person name="Zou Y."/>
            <person name="Xue W."/>
            <person name="Luo G."/>
        </authorList>
    </citation>
    <scope>NUCLEOTIDE SEQUENCE [LARGE SCALE GENOMIC DNA]</scope>
    <source>
        <strain evidence="2 3">AF29-11BH</strain>
    </source>
</reference>
<dbReference type="AlphaFoldDB" id="A0A3E2UV62"/>
<evidence type="ECO:0000313" key="3">
    <source>
        <dbReference type="Proteomes" id="UP000260783"/>
    </source>
</evidence>
<keyword evidence="1" id="KW-0472">Membrane</keyword>
<sequence length="190" mass="21876">METTKLYVEYIVVGMETLAIIFLVIFIIIGNAFLPIIKYCIKNIVPSIIMLGWCYILGLIVDRIADIIYDKRKMHIKEKYPIVAETSIIVWEHFKQDAFATFTLSRIRLMRSTALNSFAMLIVCTYAVIKYHCGWKITMLTVVGFLTMAIASDLAHFNLLNNYYKKTMKLENSYLNKGDVKFSEKASSQS</sequence>
<comment type="caution">
    <text evidence="2">The sequence shown here is derived from an EMBL/GenBank/DDBJ whole genome shotgun (WGS) entry which is preliminary data.</text>
</comment>
<proteinExistence type="predicted"/>
<protein>
    <submittedName>
        <fullName evidence="2">Uncharacterized protein</fullName>
    </submittedName>
</protein>
<evidence type="ECO:0000313" key="2">
    <source>
        <dbReference type="EMBL" id="RGC00951.1"/>
    </source>
</evidence>
<feature type="transmembrane region" description="Helical" evidence="1">
    <location>
        <begin position="44"/>
        <end position="65"/>
    </location>
</feature>
<dbReference type="RefSeq" id="WP_117526339.1">
    <property type="nucleotide sequence ID" value="NZ_JAQCXC010000003.1"/>
</dbReference>
<organism evidence="2 3">
    <name type="scientific">Faecalibacterium prausnitzii</name>
    <dbReference type="NCBI Taxonomy" id="853"/>
    <lineage>
        <taxon>Bacteria</taxon>
        <taxon>Bacillati</taxon>
        <taxon>Bacillota</taxon>
        <taxon>Clostridia</taxon>
        <taxon>Eubacteriales</taxon>
        <taxon>Oscillospiraceae</taxon>
        <taxon>Faecalibacterium</taxon>
    </lineage>
</organism>
<feature type="transmembrane region" description="Helical" evidence="1">
    <location>
        <begin position="113"/>
        <end position="131"/>
    </location>
</feature>
<accession>A0A3E2UV62</accession>
<keyword evidence="1" id="KW-0812">Transmembrane</keyword>
<evidence type="ECO:0000256" key="1">
    <source>
        <dbReference type="SAM" id="Phobius"/>
    </source>
</evidence>
<feature type="transmembrane region" description="Helical" evidence="1">
    <location>
        <begin position="137"/>
        <end position="160"/>
    </location>
</feature>
<dbReference type="EMBL" id="QVEW01000002">
    <property type="protein sequence ID" value="RGC00951.1"/>
    <property type="molecule type" value="Genomic_DNA"/>
</dbReference>
<gene>
    <name evidence="2" type="ORF">DWZ04_03425</name>
</gene>
<name>A0A3E2UV62_9FIRM</name>
<keyword evidence="1" id="KW-1133">Transmembrane helix</keyword>